<dbReference type="InterPro" id="IPR000983">
    <property type="entry name" value="Bac_GSPG_pilin"/>
</dbReference>
<protein>
    <recommendedName>
        <fullName evidence="3">Type II secretion system core protein G</fullName>
    </recommendedName>
</protein>
<dbReference type="SUPFAM" id="SSF54523">
    <property type="entry name" value="Pili subunits"/>
    <property type="match status" value="1"/>
</dbReference>
<dbReference type="InterPro" id="IPR013545">
    <property type="entry name" value="T2SS_protein-GspG_C"/>
</dbReference>
<evidence type="ECO:0000313" key="12">
    <source>
        <dbReference type="EMBL" id="TGY90388.1"/>
    </source>
</evidence>
<accession>A0A4S2H4N7</accession>
<keyword evidence="8 10" id="KW-1133">Transmembrane helix</keyword>
<dbReference type="Proteomes" id="UP000308054">
    <property type="component" value="Unassembled WGS sequence"/>
</dbReference>
<dbReference type="Pfam" id="PF08334">
    <property type="entry name" value="T2SSG"/>
    <property type="match status" value="1"/>
</dbReference>
<proteinExistence type="inferred from homology"/>
<organism evidence="12 13">
    <name type="scientific">Marinicauda algicola</name>
    <dbReference type="NCBI Taxonomy" id="2029849"/>
    <lineage>
        <taxon>Bacteria</taxon>
        <taxon>Pseudomonadati</taxon>
        <taxon>Pseudomonadota</taxon>
        <taxon>Alphaproteobacteria</taxon>
        <taxon>Maricaulales</taxon>
        <taxon>Maricaulaceae</taxon>
        <taxon>Marinicauda</taxon>
    </lineage>
</organism>
<keyword evidence="6" id="KW-0997">Cell inner membrane</keyword>
<dbReference type="NCBIfam" id="TIGR02532">
    <property type="entry name" value="IV_pilin_GFxxxE"/>
    <property type="match status" value="1"/>
</dbReference>
<keyword evidence="7 10" id="KW-0812">Transmembrane</keyword>
<dbReference type="GO" id="GO:0005886">
    <property type="term" value="C:plasma membrane"/>
    <property type="evidence" value="ECO:0007669"/>
    <property type="project" value="UniProtKB-SubCell"/>
</dbReference>
<dbReference type="RefSeq" id="WP_135994887.1">
    <property type="nucleotide sequence ID" value="NZ_CP071057.1"/>
</dbReference>
<gene>
    <name evidence="12" type="primary">gspG</name>
    <name evidence="12" type="ORF">E5163_04505</name>
</gene>
<dbReference type="InterPro" id="IPR010054">
    <property type="entry name" value="Type2_sec_GspG"/>
</dbReference>
<evidence type="ECO:0000256" key="3">
    <source>
        <dbReference type="ARBA" id="ARBA00020042"/>
    </source>
</evidence>
<feature type="transmembrane region" description="Helical" evidence="10">
    <location>
        <begin position="20"/>
        <end position="45"/>
    </location>
</feature>
<keyword evidence="13" id="KW-1185">Reference proteome</keyword>
<keyword evidence="5" id="KW-0488">Methylation</keyword>
<comment type="subcellular location">
    <subcellularLocation>
        <location evidence="1">Cell inner membrane</location>
        <topology evidence="1">Single-pass membrane protein</topology>
    </subcellularLocation>
</comment>
<dbReference type="AlphaFoldDB" id="A0A4S2H4N7"/>
<sequence>MPGLRKHLSRKRAREAGFTLTEMMVVIVIIGLLSTVVVINVLPLLGGAREDKVRADLATLESSLTTFYATYGRYPTTDEGLEALVNPPREDRVAARYAEEGFIQRLPDDPWGNPYQYLSPGEHGRFDVYSLGADGRPGGQGDAADIGNWDL</sequence>
<feature type="domain" description="Type II secretion system protein GspG C-terminal" evidence="11">
    <location>
        <begin position="41"/>
        <end position="149"/>
    </location>
</feature>
<dbReference type="GO" id="GO:0015628">
    <property type="term" value="P:protein secretion by the type II secretion system"/>
    <property type="evidence" value="ECO:0007669"/>
    <property type="project" value="InterPro"/>
</dbReference>
<evidence type="ECO:0000256" key="2">
    <source>
        <dbReference type="ARBA" id="ARBA00009984"/>
    </source>
</evidence>
<dbReference type="GO" id="GO:0015627">
    <property type="term" value="C:type II protein secretion system complex"/>
    <property type="evidence" value="ECO:0007669"/>
    <property type="project" value="InterPro"/>
</dbReference>
<evidence type="ECO:0000256" key="6">
    <source>
        <dbReference type="ARBA" id="ARBA00022519"/>
    </source>
</evidence>
<evidence type="ECO:0000256" key="1">
    <source>
        <dbReference type="ARBA" id="ARBA00004377"/>
    </source>
</evidence>
<evidence type="ECO:0000256" key="7">
    <source>
        <dbReference type="ARBA" id="ARBA00022692"/>
    </source>
</evidence>
<dbReference type="PANTHER" id="PTHR30093">
    <property type="entry name" value="GENERAL SECRETION PATHWAY PROTEIN G"/>
    <property type="match status" value="1"/>
</dbReference>
<comment type="similarity">
    <text evidence="2">Belongs to the GSP G family.</text>
</comment>
<reference evidence="12 13" key="1">
    <citation type="journal article" date="2017" name="Int. J. Syst. Evol. Microbiol.">
        <title>Marinicauda algicola sp. nov., isolated from a marine red alga Rhodosorus marinus.</title>
        <authorList>
            <person name="Jeong S.E."/>
            <person name="Jeon S.H."/>
            <person name="Chun B.H."/>
            <person name="Kim D.W."/>
            <person name="Jeon C.O."/>
        </authorList>
    </citation>
    <scope>NUCLEOTIDE SEQUENCE [LARGE SCALE GENOMIC DNA]</scope>
    <source>
        <strain evidence="12 13">JCM 31718</strain>
    </source>
</reference>
<dbReference type="NCBIfam" id="TIGR01710">
    <property type="entry name" value="typeII_sec_gspG"/>
    <property type="match status" value="1"/>
</dbReference>
<evidence type="ECO:0000256" key="5">
    <source>
        <dbReference type="ARBA" id="ARBA00022481"/>
    </source>
</evidence>
<dbReference type="OrthoDB" id="9795612at2"/>
<keyword evidence="4" id="KW-1003">Cell membrane</keyword>
<dbReference type="InterPro" id="IPR045584">
    <property type="entry name" value="Pilin-like"/>
</dbReference>
<evidence type="ECO:0000256" key="10">
    <source>
        <dbReference type="SAM" id="Phobius"/>
    </source>
</evidence>
<dbReference type="EMBL" id="SRXW01000001">
    <property type="protein sequence ID" value="TGY90388.1"/>
    <property type="molecule type" value="Genomic_DNA"/>
</dbReference>
<dbReference type="PANTHER" id="PTHR30093:SF44">
    <property type="entry name" value="TYPE II SECRETION SYSTEM CORE PROTEIN G"/>
    <property type="match status" value="1"/>
</dbReference>
<dbReference type="PRINTS" id="PR00813">
    <property type="entry name" value="BCTERIALGSPG"/>
</dbReference>
<dbReference type="InterPro" id="IPR012902">
    <property type="entry name" value="N_methyl_site"/>
</dbReference>
<name>A0A4S2H4N7_9PROT</name>
<evidence type="ECO:0000256" key="9">
    <source>
        <dbReference type="ARBA" id="ARBA00023136"/>
    </source>
</evidence>
<evidence type="ECO:0000313" key="13">
    <source>
        <dbReference type="Proteomes" id="UP000308054"/>
    </source>
</evidence>
<dbReference type="Gene3D" id="3.30.700.10">
    <property type="entry name" value="Glycoprotein, Type 4 Pilin"/>
    <property type="match status" value="1"/>
</dbReference>
<evidence type="ECO:0000256" key="8">
    <source>
        <dbReference type="ARBA" id="ARBA00022989"/>
    </source>
</evidence>
<evidence type="ECO:0000259" key="11">
    <source>
        <dbReference type="Pfam" id="PF08334"/>
    </source>
</evidence>
<dbReference type="Pfam" id="PF07963">
    <property type="entry name" value="N_methyl"/>
    <property type="match status" value="1"/>
</dbReference>
<keyword evidence="9 10" id="KW-0472">Membrane</keyword>
<evidence type="ECO:0000256" key="4">
    <source>
        <dbReference type="ARBA" id="ARBA00022475"/>
    </source>
</evidence>
<comment type="caution">
    <text evidence="12">The sequence shown here is derived from an EMBL/GenBank/DDBJ whole genome shotgun (WGS) entry which is preliminary data.</text>
</comment>